<reference evidence="4" key="4">
    <citation type="journal article" date="2015" name="G3 (Bethesda)">
        <title>Genome sequences of three phytopathogenic species of the Magnaporthaceae family of fungi.</title>
        <authorList>
            <person name="Okagaki L.H."/>
            <person name="Nunes C.C."/>
            <person name="Sailsbery J."/>
            <person name="Clay B."/>
            <person name="Brown D."/>
            <person name="John T."/>
            <person name="Oh Y."/>
            <person name="Young N."/>
            <person name="Fitzgerald M."/>
            <person name="Haas B.J."/>
            <person name="Zeng Q."/>
            <person name="Young S."/>
            <person name="Adiconis X."/>
            <person name="Fan L."/>
            <person name="Levin J.Z."/>
            <person name="Mitchell T.K."/>
            <person name="Okubara P.A."/>
            <person name="Farman M.L."/>
            <person name="Kohn L.M."/>
            <person name="Birren B."/>
            <person name="Ma L.-J."/>
            <person name="Dean R.A."/>
        </authorList>
    </citation>
    <scope>NUCLEOTIDE SEQUENCE</scope>
    <source>
        <strain evidence="4">R3-111a-1</strain>
    </source>
</reference>
<dbReference type="Proteomes" id="UP000006039">
    <property type="component" value="Unassembled WGS sequence"/>
</dbReference>
<dbReference type="EMBL" id="GL385395">
    <property type="protein sequence ID" value="EJT80857.1"/>
    <property type="molecule type" value="Genomic_DNA"/>
</dbReference>
<dbReference type="STRING" id="644352.J3NHW4"/>
<evidence type="ECO:0000313" key="5">
    <source>
        <dbReference type="Proteomes" id="UP000006039"/>
    </source>
</evidence>
<dbReference type="Pfam" id="PF14420">
    <property type="entry name" value="Clr5"/>
    <property type="match status" value="1"/>
</dbReference>
<accession>J3NHW4</accession>
<dbReference type="InterPro" id="IPR036770">
    <property type="entry name" value="Ankyrin_rpt-contain_sf"/>
</dbReference>
<evidence type="ECO:0000256" key="1">
    <source>
        <dbReference type="SAM" id="MobiDB-lite"/>
    </source>
</evidence>
<dbReference type="PANTHER" id="PTHR38788">
    <property type="entry name" value="CLR5 DOMAIN-CONTAINING PROTEIN"/>
    <property type="match status" value="1"/>
</dbReference>
<evidence type="ECO:0000259" key="2">
    <source>
        <dbReference type="Pfam" id="PF14420"/>
    </source>
</evidence>
<evidence type="ECO:0000313" key="3">
    <source>
        <dbReference type="EMBL" id="EJT80857.1"/>
    </source>
</evidence>
<dbReference type="SUPFAM" id="SSF48403">
    <property type="entry name" value="Ankyrin repeat"/>
    <property type="match status" value="1"/>
</dbReference>
<protein>
    <recommendedName>
        <fullName evidence="2">Clr5 domain-containing protein</fullName>
    </recommendedName>
</protein>
<feature type="domain" description="Clr5" evidence="2">
    <location>
        <begin position="1"/>
        <end position="54"/>
    </location>
</feature>
<gene>
    <name evidence="4" type="primary">20341308</name>
    <name evidence="3" type="ORF">GGTG_00850</name>
</gene>
<dbReference type="PANTHER" id="PTHR38788:SF3">
    <property type="entry name" value="CLR5 DOMAIN-CONTAINING PROTEIN"/>
    <property type="match status" value="1"/>
</dbReference>
<dbReference type="EnsemblFungi" id="EJT80857">
    <property type="protein sequence ID" value="EJT80857"/>
    <property type="gene ID" value="GGTG_00850"/>
</dbReference>
<dbReference type="HOGENOM" id="CLU_405458_0_0_1"/>
<dbReference type="InterPro" id="IPR025676">
    <property type="entry name" value="Clr5_dom"/>
</dbReference>
<dbReference type="Gene3D" id="1.25.40.20">
    <property type="entry name" value="Ankyrin repeat-containing domain"/>
    <property type="match status" value="1"/>
</dbReference>
<reference evidence="4" key="5">
    <citation type="submission" date="2018-04" db="UniProtKB">
        <authorList>
            <consortium name="EnsemblFungi"/>
        </authorList>
    </citation>
    <scope>IDENTIFICATION</scope>
    <source>
        <strain evidence="4">R3-111a-1</strain>
    </source>
</reference>
<dbReference type="AlphaFoldDB" id="J3NHW4"/>
<name>J3NHW4_GAET3</name>
<reference evidence="5" key="1">
    <citation type="submission" date="2010-07" db="EMBL/GenBank/DDBJ databases">
        <title>The genome sequence of Gaeumannomyces graminis var. tritici strain R3-111a-1.</title>
        <authorList>
            <consortium name="The Broad Institute Genome Sequencing Platform"/>
            <person name="Ma L.-J."/>
            <person name="Dead R."/>
            <person name="Young S."/>
            <person name="Zeng Q."/>
            <person name="Koehrsen M."/>
            <person name="Alvarado L."/>
            <person name="Berlin A."/>
            <person name="Chapman S.B."/>
            <person name="Chen Z."/>
            <person name="Freedman E."/>
            <person name="Gellesch M."/>
            <person name="Goldberg J."/>
            <person name="Griggs A."/>
            <person name="Gujja S."/>
            <person name="Heilman E.R."/>
            <person name="Heiman D."/>
            <person name="Hepburn T."/>
            <person name="Howarth C."/>
            <person name="Jen D."/>
            <person name="Larson L."/>
            <person name="Mehta T."/>
            <person name="Neiman D."/>
            <person name="Pearson M."/>
            <person name="Roberts A."/>
            <person name="Saif S."/>
            <person name="Shea T."/>
            <person name="Shenoy N."/>
            <person name="Sisk P."/>
            <person name="Stolte C."/>
            <person name="Sykes S."/>
            <person name="Walk T."/>
            <person name="White J."/>
            <person name="Yandava C."/>
            <person name="Haas B."/>
            <person name="Nusbaum C."/>
            <person name="Birren B."/>
        </authorList>
    </citation>
    <scope>NUCLEOTIDE SEQUENCE [LARGE SCALE GENOMIC DNA]</scope>
    <source>
        <strain evidence="5">R3-111a-1</strain>
    </source>
</reference>
<sequence length="678" mass="74221">MTKTWDKHKPAIVALYKAENRPLHEVQAIMRERFNFEASIRAYRTRFGKWGLHKYNARRRHSVATYLAQPRPEKTSPSPPSPDLPRSISRTNVLRNMSMPTLSTIPPASPYIRCPNYLSPDSSGLPSPPIKFEDPCRPALSDLNDDPCSNYKTAYGSDSGLYYVGGSLQSSYSPRSAAFPSPHLSYSDANIALLNAIRHDNETMLCQVLDSYSQSSTYVALTDPAANGDTALHFAVSHRSSAVLPRLLLAPGIANMPDLDGNIPLHCLFREPGWWREEKLLATAQELMCKTDVNIRNSLGESPFDIAFAQLRPLGLQGPPERTVPSAGLGVIMATIVDRLVGSKTAYGSVQPDGWQRATECLCALLEAGAHPDSPLGDTPVLSCLLNRPATETEAFGRLYDFTRRLAGLADAAAPDAQGLTALDYAISARPHEVILTRQRQVIRALTERRHGVRRAGSSSSSTDPSSLVAFVAQWGADEGFLELSMRLVAARADTSALVPAPFRETFPAELRFLVSISQGGDGGDERTSRDHYGRPRLDSLQCQVAPGVPLGAAIWILACDLDSWETAKEYLWALEQLMPKPPCPTRRLHDEALRLLSAKFLDGWARLLRAAAASLRYAPPDPSARQAADAYLAVLDLCAARGEHARSDKRHYDLVAELPAFFSPAAADGRRSGYART</sequence>
<dbReference type="RefSeq" id="XP_009216866.1">
    <property type="nucleotide sequence ID" value="XM_009218602.1"/>
</dbReference>
<dbReference type="GeneID" id="20341308"/>
<dbReference type="OrthoDB" id="4115389at2759"/>
<reference evidence="3" key="3">
    <citation type="submission" date="2010-09" db="EMBL/GenBank/DDBJ databases">
        <title>Annotation of Gaeumannomyces graminis var. tritici R3-111a-1.</title>
        <authorList>
            <consortium name="The Broad Institute Genome Sequencing Platform"/>
            <person name="Ma L.-J."/>
            <person name="Dead R."/>
            <person name="Young S.K."/>
            <person name="Zeng Q."/>
            <person name="Gargeya S."/>
            <person name="Fitzgerald M."/>
            <person name="Haas B."/>
            <person name="Abouelleil A."/>
            <person name="Alvarado L."/>
            <person name="Arachchi H.M."/>
            <person name="Berlin A."/>
            <person name="Brown A."/>
            <person name="Chapman S.B."/>
            <person name="Chen Z."/>
            <person name="Dunbar C."/>
            <person name="Freedman E."/>
            <person name="Gearin G."/>
            <person name="Gellesch M."/>
            <person name="Goldberg J."/>
            <person name="Griggs A."/>
            <person name="Gujja S."/>
            <person name="Heiman D."/>
            <person name="Howarth C."/>
            <person name="Larson L."/>
            <person name="Lui A."/>
            <person name="MacDonald P.J.P."/>
            <person name="Mehta T."/>
            <person name="Montmayeur A."/>
            <person name="Murphy C."/>
            <person name="Neiman D."/>
            <person name="Pearson M."/>
            <person name="Priest M."/>
            <person name="Roberts A."/>
            <person name="Saif S."/>
            <person name="Shea T."/>
            <person name="Shenoy N."/>
            <person name="Sisk P."/>
            <person name="Stolte C."/>
            <person name="Sykes S."/>
            <person name="Yandava C."/>
            <person name="Wortman J."/>
            <person name="Nusbaum C."/>
            <person name="Birren B."/>
        </authorList>
    </citation>
    <scope>NUCLEOTIDE SEQUENCE</scope>
    <source>
        <strain evidence="3">R3-111a-1</strain>
    </source>
</reference>
<feature type="region of interest" description="Disordered" evidence="1">
    <location>
        <begin position="66"/>
        <end position="88"/>
    </location>
</feature>
<proteinExistence type="predicted"/>
<evidence type="ECO:0000313" key="4">
    <source>
        <dbReference type="EnsemblFungi" id="EJT80857"/>
    </source>
</evidence>
<dbReference type="VEuPathDB" id="FungiDB:GGTG_00850"/>
<organism evidence="3">
    <name type="scientific">Gaeumannomyces tritici (strain R3-111a-1)</name>
    <name type="common">Wheat and barley take-all root rot fungus</name>
    <name type="synonym">Gaeumannomyces graminis var. tritici</name>
    <dbReference type="NCBI Taxonomy" id="644352"/>
    <lineage>
        <taxon>Eukaryota</taxon>
        <taxon>Fungi</taxon>
        <taxon>Dikarya</taxon>
        <taxon>Ascomycota</taxon>
        <taxon>Pezizomycotina</taxon>
        <taxon>Sordariomycetes</taxon>
        <taxon>Sordariomycetidae</taxon>
        <taxon>Magnaporthales</taxon>
        <taxon>Magnaporthaceae</taxon>
        <taxon>Gaeumannomyces</taxon>
    </lineage>
</organism>
<keyword evidence="5" id="KW-1185">Reference proteome</keyword>
<reference evidence="3" key="2">
    <citation type="submission" date="2010-07" db="EMBL/GenBank/DDBJ databases">
        <authorList>
            <consortium name="The Broad Institute Genome Sequencing Platform"/>
            <consortium name="Broad Institute Genome Sequencing Center for Infectious Disease"/>
            <person name="Ma L.-J."/>
            <person name="Dead R."/>
            <person name="Young S."/>
            <person name="Zeng Q."/>
            <person name="Koehrsen M."/>
            <person name="Alvarado L."/>
            <person name="Berlin A."/>
            <person name="Chapman S.B."/>
            <person name="Chen Z."/>
            <person name="Freedman E."/>
            <person name="Gellesch M."/>
            <person name="Goldberg J."/>
            <person name="Griggs A."/>
            <person name="Gujja S."/>
            <person name="Heilman E.R."/>
            <person name="Heiman D."/>
            <person name="Hepburn T."/>
            <person name="Howarth C."/>
            <person name="Jen D."/>
            <person name="Larson L."/>
            <person name="Mehta T."/>
            <person name="Neiman D."/>
            <person name="Pearson M."/>
            <person name="Roberts A."/>
            <person name="Saif S."/>
            <person name="Shea T."/>
            <person name="Shenoy N."/>
            <person name="Sisk P."/>
            <person name="Stolte C."/>
            <person name="Sykes S."/>
            <person name="Walk T."/>
            <person name="White J."/>
            <person name="Yandava C."/>
            <person name="Haas B."/>
            <person name="Nusbaum C."/>
            <person name="Birren B."/>
        </authorList>
    </citation>
    <scope>NUCLEOTIDE SEQUENCE</scope>
    <source>
        <strain evidence="3">R3-111a-1</strain>
    </source>
</reference>
<dbReference type="eggNOG" id="ENOG502RS20">
    <property type="taxonomic scope" value="Eukaryota"/>
</dbReference>